<dbReference type="Proteomes" id="UP001432027">
    <property type="component" value="Unassembled WGS sequence"/>
</dbReference>
<sequence>SQMLTRSKRKAAAMKTDESGEPTTTMRRIAVLGSEDFISRLSDDCIIQFCKHLNRKEIVELSCANQRMLKFGTEPTLM</sequence>
<evidence type="ECO:0000313" key="3">
    <source>
        <dbReference type="Proteomes" id="UP001432027"/>
    </source>
</evidence>
<proteinExistence type="predicted"/>
<name>A0AAV5TR04_9BILA</name>
<evidence type="ECO:0008006" key="4">
    <source>
        <dbReference type="Google" id="ProtNLM"/>
    </source>
</evidence>
<feature type="compositionally biased region" description="Basic residues" evidence="1">
    <location>
        <begin position="1"/>
        <end position="12"/>
    </location>
</feature>
<comment type="caution">
    <text evidence="2">The sequence shown here is derived from an EMBL/GenBank/DDBJ whole genome shotgun (WGS) entry which is preliminary data.</text>
</comment>
<protein>
    <recommendedName>
        <fullName evidence="4">F-box domain-containing protein</fullName>
    </recommendedName>
</protein>
<feature type="non-terminal residue" evidence="2">
    <location>
        <position position="1"/>
    </location>
</feature>
<dbReference type="EMBL" id="BTSX01000004">
    <property type="protein sequence ID" value="GMS96913.1"/>
    <property type="molecule type" value="Genomic_DNA"/>
</dbReference>
<reference evidence="2" key="1">
    <citation type="submission" date="2023-10" db="EMBL/GenBank/DDBJ databases">
        <title>Genome assembly of Pristionchus species.</title>
        <authorList>
            <person name="Yoshida K."/>
            <person name="Sommer R.J."/>
        </authorList>
    </citation>
    <scope>NUCLEOTIDE SEQUENCE</scope>
    <source>
        <strain evidence="2">RS0144</strain>
    </source>
</reference>
<accession>A0AAV5TR04</accession>
<gene>
    <name evidence="2" type="ORF">PENTCL1PPCAC_19088</name>
</gene>
<evidence type="ECO:0000313" key="2">
    <source>
        <dbReference type="EMBL" id="GMS96913.1"/>
    </source>
</evidence>
<feature type="non-terminal residue" evidence="2">
    <location>
        <position position="78"/>
    </location>
</feature>
<keyword evidence="3" id="KW-1185">Reference proteome</keyword>
<dbReference type="AlphaFoldDB" id="A0AAV5TR04"/>
<evidence type="ECO:0000256" key="1">
    <source>
        <dbReference type="SAM" id="MobiDB-lite"/>
    </source>
</evidence>
<feature type="region of interest" description="Disordered" evidence="1">
    <location>
        <begin position="1"/>
        <end position="22"/>
    </location>
</feature>
<organism evidence="2 3">
    <name type="scientific">Pristionchus entomophagus</name>
    <dbReference type="NCBI Taxonomy" id="358040"/>
    <lineage>
        <taxon>Eukaryota</taxon>
        <taxon>Metazoa</taxon>
        <taxon>Ecdysozoa</taxon>
        <taxon>Nematoda</taxon>
        <taxon>Chromadorea</taxon>
        <taxon>Rhabditida</taxon>
        <taxon>Rhabditina</taxon>
        <taxon>Diplogasteromorpha</taxon>
        <taxon>Diplogasteroidea</taxon>
        <taxon>Neodiplogasteridae</taxon>
        <taxon>Pristionchus</taxon>
    </lineage>
</organism>